<name>A0ABQ8SDK3_PERAM</name>
<evidence type="ECO:0000256" key="5">
    <source>
        <dbReference type="ARBA" id="ARBA00023136"/>
    </source>
</evidence>
<keyword evidence="4 7" id="KW-1133">Transmembrane helix</keyword>
<evidence type="ECO:0000256" key="3">
    <source>
        <dbReference type="ARBA" id="ARBA00022692"/>
    </source>
</evidence>
<gene>
    <name evidence="8" type="ORF">ANN_20506</name>
</gene>
<evidence type="ECO:0000256" key="2">
    <source>
        <dbReference type="ARBA" id="ARBA00009816"/>
    </source>
</evidence>
<dbReference type="PANTHER" id="PTHR31158:SF1">
    <property type="entry name" value="DOXA1 FACTOR-RELATED"/>
    <property type="match status" value="1"/>
</dbReference>
<evidence type="ECO:0000313" key="8">
    <source>
        <dbReference type="EMBL" id="KAJ4431900.1"/>
    </source>
</evidence>
<keyword evidence="5 7" id="KW-0472">Membrane</keyword>
<keyword evidence="6" id="KW-0325">Glycoprotein</keyword>
<proteinExistence type="inferred from homology"/>
<protein>
    <submittedName>
        <fullName evidence="8">Uncharacterized protein</fullName>
    </submittedName>
</protein>
<dbReference type="Pfam" id="PF10204">
    <property type="entry name" value="DuoxA"/>
    <property type="match status" value="1"/>
</dbReference>
<evidence type="ECO:0000256" key="6">
    <source>
        <dbReference type="ARBA" id="ARBA00023180"/>
    </source>
</evidence>
<feature type="transmembrane region" description="Helical" evidence="7">
    <location>
        <begin position="71"/>
        <end position="94"/>
    </location>
</feature>
<comment type="caution">
    <text evidence="8">The sequence shown here is derived from an EMBL/GenBank/DDBJ whole genome shotgun (WGS) entry which is preliminary data.</text>
</comment>
<dbReference type="Proteomes" id="UP001148838">
    <property type="component" value="Unassembled WGS sequence"/>
</dbReference>
<accession>A0ABQ8SDK3</accession>
<evidence type="ECO:0000256" key="1">
    <source>
        <dbReference type="ARBA" id="ARBA00004141"/>
    </source>
</evidence>
<evidence type="ECO:0000256" key="4">
    <source>
        <dbReference type="ARBA" id="ARBA00022989"/>
    </source>
</evidence>
<keyword evidence="3 7" id="KW-0812">Transmembrane</keyword>
<comment type="subcellular location">
    <subcellularLocation>
        <location evidence="1">Membrane</location>
        <topology evidence="1">Multi-pass membrane protein</topology>
    </subcellularLocation>
</comment>
<dbReference type="PANTHER" id="PTHR31158">
    <property type="entry name" value="DUAL OXIDASE 2"/>
    <property type="match status" value="1"/>
</dbReference>
<dbReference type="InterPro" id="IPR018469">
    <property type="entry name" value="Dual_oxidase_maturation_fac"/>
</dbReference>
<evidence type="ECO:0000256" key="7">
    <source>
        <dbReference type="SAM" id="Phobius"/>
    </source>
</evidence>
<keyword evidence="9" id="KW-1185">Reference proteome</keyword>
<reference evidence="8 9" key="1">
    <citation type="journal article" date="2022" name="Allergy">
        <title>Genome assembly and annotation of Periplaneta americana reveal a comprehensive cockroach allergen profile.</title>
        <authorList>
            <person name="Wang L."/>
            <person name="Xiong Q."/>
            <person name="Saelim N."/>
            <person name="Wang L."/>
            <person name="Nong W."/>
            <person name="Wan A.T."/>
            <person name="Shi M."/>
            <person name="Liu X."/>
            <person name="Cao Q."/>
            <person name="Hui J.H.L."/>
            <person name="Sookrung N."/>
            <person name="Leung T.F."/>
            <person name="Tungtrongchitr A."/>
            <person name="Tsui S.K.W."/>
        </authorList>
    </citation>
    <scope>NUCLEOTIDE SEQUENCE [LARGE SCALE GENOMIC DNA]</scope>
    <source>
        <strain evidence="8">PWHHKU_190912</strain>
    </source>
</reference>
<feature type="transmembrane region" description="Helical" evidence="7">
    <location>
        <begin position="40"/>
        <end position="59"/>
    </location>
</feature>
<comment type="similarity">
    <text evidence="2">Belongs to the DUOXA family.</text>
</comment>
<organism evidence="8 9">
    <name type="scientific">Periplaneta americana</name>
    <name type="common">American cockroach</name>
    <name type="synonym">Blatta americana</name>
    <dbReference type="NCBI Taxonomy" id="6978"/>
    <lineage>
        <taxon>Eukaryota</taxon>
        <taxon>Metazoa</taxon>
        <taxon>Ecdysozoa</taxon>
        <taxon>Arthropoda</taxon>
        <taxon>Hexapoda</taxon>
        <taxon>Insecta</taxon>
        <taxon>Pterygota</taxon>
        <taxon>Neoptera</taxon>
        <taxon>Polyneoptera</taxon>
        <taxon>Dictyoptera</taxon>
        <taxon>Blattodea</taxon>
        <taxon>Blattoidea</taxon>
        <taxon>Blattidae</taxon>
        <taxon>Blattinae</taxon>
        <taxon>Periplaneta</taxon>
    </lineage>
</organism>
<evidence type="ECO:0000313" key="9">
    <source>
        <dbReference type="Proteomes" id="UP001148838"/>
    </source>
</evidence>
<sequence length="257" mass="29577">MRAVLRCVYYPIMNGFFDYARNERFPTQFDADKTAVTVDVLITGFILAFVMILICFYMIIPGIRGKYQAVVMFRVTLSLLIGGILMTSNFGQAWEVGEIKTRTPYKAGTTQEIDAFVGVKLGLRSVNVTLLQTEDDKKNNKSPEEKINYNERFSWTWDQGRFGFGPYGQDDIMRRSILQEEIAEKQLLKVKHATKYFYSQNRYAKINTNLEDLLPIDETGVTVFRVNMSPGELEISFKLSTASSAIFFRDEVMWDHV</sequence>
<dbReference type="EMBL" id="JAJSOF020000029">
    <property type="protein sequence ID" value="KAJ4431900.1"/>
    <property type="molecule type" value="Genomic_DNA"/>
</dbReference>